<dbReference type="PIRSF" id="PIRSF036603">
    <property type="entry name" value="DPol_eta"/>
    <property type="match status" value="1"/>
</dbReference>
<dbReference type="InterPro" id="IPR036775">
    <property type="entry name" value="DNA_pol_Y-fam_lit_finger_sf"/>
</dbReference>
<comment type="similarity">
    <text evidence="1">Belongs to the DNA polymerase type-Y family.</text>
</comment>
<feature type="region of interest" description="Disordered" evidence="4">
    <location>
        <begin position="483"/>
        <end position="510"/>
    </location>
</feature>
<dbReference type="FunCoup" id="K1QFB5">
    <property type="interactions" value="1046"/>
</dbReference>
<dbReference type="Pfam" id="PF14377">
    <property type="entry name" value="UBM"/>
    <property type="match status" value="2"/>
</dbReference>
<dbReference type="Gene3D" id="1.10.150.20">
    <property type="entry name" value="5' to 3' exonuclease, C-terminal subdomain"/>
    <property type="match status" value="1"/>
</dbReference>
<evidence type="ECO:0000256" key="2">
    <source>
        <dbReference type="ARBA" id="ARBA00022634"/>
    </source>
</evidence>
<evidence type="ECO:0000313" key="5">
    <source>
        <dbReference type="EMBL" id="EKC20236.1"/>
    </source>
</evidence>
<dbReference type="InterPro" id="IPR043502">
    <property type="entry name" value="DNA/RNA_pol_sf"/>
</dbReference>
<dbReference type="GO" id="GO:0003684">
    <property type="term" value="F:damaged DNA binding"/>
    <property type="evidence" value="ECO:0007669"/>
    <property type="project" value="InterPro"/>
</dbReference>
<dbReference type="GO" id="GO:0006281">
    <property type="term" value="P:DNA repair"/>
    <property type="evidence" value="ECO:0007669"/>
    <property type="project" value="InterPro"/>
</dbReference>
<evidence type="ECO:0000256" key="3">
    <source>
        <dbReference type="ARBA" id="ARBA00022679"/>
    </source>
</evidence>
<feature type="compositionally biased region" description="Basic and acidic residues" evidence="4">
    <location>
        <begin position="447"/>
        <end position="456"/>
    </location>
</feature>
<dbReference type="PANTHER" id="PTHR46404">
    <property type="entry name" value="DNA POLYMERASE IOTA"/>
    <property type="match status" value="1"/>
</dbReference>
<dbReference type="InterPro" id="IPR053848">
    <property type="entry name" value="IMS_HHH_1"/>
</dbReference>
<organism evidence="5">
    <name type="scientific">Magallana gigas</name>
    <name type="common">Pacific oyster</name>
    <name type="synonym">Crassostrea gigas</name>
    <dbReference type="NCBI Taxonomy" id="29159"/>
    <lineage>
        <taxon>Eukaryota</taxon>
        <taxon>Metazoa</taxon>
        <taxon>Spiralia</taxon>
        <taxon>Lophotrochozoa</taxon>
        <taxon>Mollusca</taxon>
        <taxon>Bivalvia</taxon>
        <taxon>Autobranchia</taxon>
        <taxon>Pteriomorphia</taxon>
        <taxon>Ostreida</taxon>
        <taxon>Ostreoidea</taxon>
        <taxon>Ostreidae</taxon>
        <taxon>Magallana</taxon>
    </lineage>
</organism>
<dbReference type="Pfam" id="PF11799">
    <property type="entry name" value="IMS_C"/>
    <property type="match status" value="1"/>
</dbReference>
<dbReference type="FunFam" id="3.30.1490.100:FF:000003">
    <property type="entry name" value="Polymerase (DNA directed) iota"/>
    <property type="match status" value="1"/>
</dbReference>
<sequence length="734" mass="82646">MEDFNEDDEVWSNPVTDTLKITDSEQVVRDETKDRQSIHRRTIVHIDVDCFYAQVEMIRNPTLRDKPLGIQQKNIVVTCNYVARKYGVTKLMYIKDAKEKCPQLVLVSGEDLTNYRNMSYKISEFLLKYTQYVERLGMDENYLDVSELVECMKDKTPLTVAGHVFGDSNQDSPEDICTCGCYERILIGSHIAEEIRAALYKEMGITCCAGIAHNKLLSKLVGEQHKPNQQTTLFSHHASTFMSKLPKARSIPGVGSATARRLAEFGVVTMTDLQQCPLEDLKRELGGSTAVTIKELSEGIDENPVIPYSKPQTLSDEDSFKSCCSVKEANQKIKELVKSLMIRLVEDGRVAGTVRLTIRRLSAENKYLNRESRQCNIPSHVISKLSKDNQDQACGKMEDLLMSLFNKLVDVKRPFHLTLINVAFCNLTERSKNSISHFFSPQKNKSARSENKHSNADHSNTNQKSELYFGNNGMNSSAAKETKTKCSTSMSLPTSSTNHYGKKNSTGDKEQNFCESETNLDQVTVVPVEQSCGNDNARHLVNKRKSCSPKSGFFSKRIRTDEKSSECKNSCDLPSVGQDSIDAEVFGQLPPEIQKEITESRNMQQPPSPVFVKQALGSPSQRGEVDETYKDGVQNEKKIENDLLTTDLACKSDSKNLKSFTSVTKTDKTPLVPAGYDRDVFLNLPPDIQRELIQEEERKAEWAHVKHGRQAVRNPQSRDSTSAGNLLKYLKRRK</sequence>
<feature type="region of interest" description="Disordered" evidence="4">
    <location>
        <begin position="439"/>
        <end position="468"/>
    </location>
</feature>
<dbReference type="InterPro" id="IPR043128">
    <property type="entry name" value="Rev_trsase/Diguanyl_cyclase"/>
</dbReference>
<feature type="compositionally biased region" description="Polar residues" evidence="4">
    <location>
        <begin position="483"/>
        <end position="499"/>
    </location>
</feature>
<dbReference type="InParanoid" id="K1QFB5"/>
<dbReference type="PANTHER" id="PTHR46404:SF1">
    <property type="entry name" value="DNA POLYMERASE IOTA"/>
    <property type="match status" value="1"/>
</dbReference>
<feature type="compositionally biased region" description="Polar residues" evidence="4">
    <location>
        <begin position="713"/>
        <end position="724"/>
    </location>
</feature>
<dbReference type="InterPro" id="IPR001126">
    <property type="entry name" value="UmuC"/>
</dbReference>
<dbReference type="AlphaFoldDB" id="K1QFB5"/>
<dbReference type="GO" id="GO:0003887">
    <property type="term" value="F:DNA-directed DNA polymerase activity"/>
    <property type="evidence" value="ECO:0007669"/>
    <property type="project" value="InterPro"/>
</dbReference>
<reference evidence="5" key="1">
    <citation type="journal article" date="2012" name="Nature">
        <title>The oyster genome reveals stress adaptation and complexity of shell formation.</title>
        <authorList>
            <person name="Zhang G."/>
            <person name="Fang X."/>
            <person name="Guo X."/>
            <person name="Li L."/>
            <person name="Luo R."/>
            <person name="Xu F."/>
            <person name="Yang P."/>
            <person name="Zhang L."/>
            <person name="Wang X."/>
            <person name="Qi H."/>
            <person name="Xiong Z."/>
            <person name="Que H."/>
            <person name="Xie Y."/>
            <person name="Holland P.W."/>
            <person name="Paps J."/>
            <person name="Zhu Y."/>
            <person name="Wu F."/>
            <person name="Chen Y."/>
            <person name="Wang J."/>
            <person name="Peng C."/>
            <person name="Meng J."/>
            <person name="Yang L."/>
            <person name="Liu J."/>
            <person name="Wen B."/>
            <person name="Zhang N."/>
            <person name="Huang Z."/>
            <person name="Zhu Q."/>
            <person name="Feng Y."/>
            <person name="Mount A."/>
            <person name="Hedgecock D."/>
            <person name="Xu Z."/>
            <person name="Liu Y."/>
            <person name="Domazet-Loso T."/>
            <person name="Du Y."/>
            <person name="Sun X."/>
            <person name="Zhang S."/>
            <person name="Liu B."/>
            <person name="Cheng P."/>
            <person name="Jiang X."/>
            <person name="Li J."/>
            <person name="Fan D."/>
            <person name="Wang W."/>
            <person name="Fu W."/>
            <person name="Wang T."/>
            <person name="Wang B."/>
            <person name="Zhang J."/>
            <person name="Peng Z."/>
            <person name="Li Y."/>
            <person name="Li N."/>
            <person name="Wang J."/>
            <person name="Chen M."/>
            <person name="He Y."/>
            <person name="Tan F."/>
            <person name="Song X."/>
            <person name="Zheng Q."/>
            <person name="Huang R."/>
            <person name="Yang H."/>
            <person name="Du X."/>
            <person name="Chen L."/>
            <person name="Yang M."/>
            <person name="Gaffney P.M."/>
            <person name="Wang S."/>
            <person name="Luo L."/>
            <person name="She Z."/>
            <person name="Ming Y."/>
            <person name="Huang W."/>
            <person name="Zhang S."/>
            <person name="Huang B."/>
            <person name="Zhang Y."/>
            <person name="Qu T."/>
            <person name="Ni P."/>
            <person name="Miao G."/>
            <person name="Wang J."/>
            <person name="Wang Q."/>
            <person name="Steinberg C.E."/>
            <person name="Wang H."/>
            <person name="Li N."/>
            <person name="Qian L."/>
            <person name="Zhang G."/>
            <person name="Li Y."/>
            <person name="Yang H."/>
            <person name="Liu X."/>
            <person name="Wang J."/>
            <person name="Yin Y."/>
            <person name="Wang J."/>
        </authorList>
    </citation>
    <scope>NUCLEOTIDE SEQUENCE [LARGE SCALE GENOMIC DNA]</scope>
    <source>
        <strain evidence="5">05x7-T-G4-1.051#20</strain>
    </source>
</reference>
<name>K1QFB5_MAGGI</name>
<evidence type="ECO:0000256" key="1">
    <source>
        <dbReference type="ARBA" id="ARBA00010945"/>
    </source>
</evidence>
<protein>
    <submittedName>
        <fullName evidence="5">DNA polymerase iota</fullName>
    </submittedName>
</protein>
<dbReference type="SUPFAM" id="SSF100879">
    <property type="entry name" value="Lesion bypass DNA polymerase (Y-family), little finger domain"/>
    <property type="match status" value="1"/>
</dbReference>
<dbReference type="FunFam" id="3.40.1170.60:FF:000021">
    <property type="entry name" value="DNA polymerase IV"/>
    <property type="match status" value="1"/>
</dbReference>
<dbReference type="Gene3D" id="6.10.250.1630">
    <property type="match status" value="2"/>
</dbReference>
<dbReference type="GO" id="GO:0019985">
    <property type="term" value="P:translesion synthesis"/>
    <property type="evidence" value="ECO:0007669"/>
    <property type="project" value="TreeGrafter"/>
</dbReference>
<dbReference type="SUPFAM" id="SSF56672">
    <property type="entry name" value="DNA/RNA polymerases"/>
    <property type="match status" value="1"/>
</dbReference>
<dbReference type="Pfam" id="PF00817">
    <property type="entry name" value="IMS"/>
    <property type="match status" value="1"/>
</dbReference>
<accession>K1QFB5</accession>
<keyword evidence="3" id="KW-0808">Transferase</keyword>
<dbReference type="Gene3D" id="3.30.1490.100">
    <property type="entry name" value="DNA polymerase, Y-family, little finger domain"/>
    <property type="match status" value="1"/>
</dbReference>
<gene>
    <name evidence="5" type="ORF">CGI_10006485</name>
</gene>
<dbReference type="PROSITE" id="PS50173">
    <property type="entry name" value="UMUC"/>
    <property type="match status" value="1"/>
</dbReference>
<dbReference type="InterPro" id="IPR025527">
    <property type="entry name" value="HUWE1/Rev1_UBM"/>
</dbReference>
<keyword evidence="2" id="KW-0237">DNA synthesis</keyword>
<proteinExistence type="inferred from homology"/>
<dbReference type="HOGENOM" id="CLU_012348_9_0_1"/>
<dbReference type="Pfam" id="PF21999">
    <property type="entry name" value="IMS_HHH_1"/>
    <property type="match status" value="1"/>
</dbReference>
<feature type="region of interest" description="Disordered" evidence="4">
    <location>
        <begin position="704"/>
        <end position="734"/>
    </location>
</feature>
<dbReference type="InterPro" id="IPR017961">
    <property type="entry name" value="DNA_pol_Y-fam_little_finger"/>
</dbReference>
<evidence type="ECO:0000256" key="4">
    <source>
        <dbReference type="SAM" id="MobiDB-lite"/>
    </source>
</evidence>
<dbReference type="EMBL" id="JH816994">
    <property type="protein sequence ID" value="EKC20236.1"/>
    <property type="molecule type" value="Genomic_DNA"/>
</dbReference>
<dbReference type="Gene3D" id="3.40.1170.60">
    <property type="match status" value="1"/>
</dbReference>
<dbReference type="Gene3D" id="3.30.70.270">
    <property type="match status" value="1"/>
</dbReference>